<reference evidence="1" key="1">
    <citation type="submission" date="2022-11" db="EMBL/GenBank/DDBJ databases">
        <title>Minimal conservation of predation-associated metabolite biosynthetic gene clusters underscores biosynthetic potential of Myxococcota including descriptions for ten novel species: Archangium lansinium sp. nov., Myxococcus landrumus sp. nov., Nannocystis bai.</title>
        <authorList>
            <person name="Ahearne A."/>
            <person name="Stevens C."/>
            <person name="Phillips K."/>
        </authorList>
    </citation>
    <scope>NUCLEOTIDE SEQUENCE</scope>
    <source>
        <strain evidence="1">Na p29</strain>
    </source>
</reference>
<comment type="caution">
    <text evidence="1">The sequence shown here is derived from an EMBL/GenBank/DDBJ whole genome shotgun (WGS) entry which is preliminary data.</text>
</comment>
<proteinExistence type="predicted"/>
<protein>
    <submittedName>
        <fullName evidence="1">Uncharacterized protein</fullName>
    </submittedName>
</protein>
<organism evidence="1 2">
    <name type="scientific">Nannocystis pusilla</name>
    <dbReference type="NCBI Taxonomy" id="889268"/>
    <lineage>
        <taxon>Bacteria</taxon>
        <taxon>Pseudomonadati</taxon>
        <taxon>Myxococcota</taxon>
        <taxon>Polyangia</taxon>
        <taxon>Nannocystales</taxon>
        <taxon>Nannocystaceae</taxon>
        <taxon>Nannocystis</taxon>
    </lineage>
</organism>
<keyword evidence="2" id="KW-1185">Reference proteome</keyword>
<accession>A0A9X3EJK7</accession>
<name>A0A9X3EJK7_9BACT</name>
<dbReference type="AlphaFoldDB" id="A0A9X3EJK7"/>
<gene>
    <name evidence="1" type="ORF">OV079_06400</name>
</gene>
<dbReference type="Proteomes" id="UP001150924">
    <property type="component" value="Unassembled WGS sequence"/>
</dbReference>
<dbReference type="EMBL" id="JAPNKE010000002">
    <property type="protein sequence ID" value="MCY1005207.1"/>
    <property type="molecule type" value="Genomic_DNA"/>
</dbReference>
<evidence type="ECO:0000313" key="2">
    <source>
        <dbReference type="Proteomes" id="UP001150924"/>
    </source>
</evidence>
<dbReference type="RefSeq" id="WP_267766848.1">
    <property type="nucleotide sequence ID" value="NZ_JAPNKE010000002.1"/>
</dbReference>
<sequence length="172" mass="18980">MRRRELRLRAAVRPVPRVPAAQDQDLVDFASVELPEGTYCKLRVEYGRYQSSLAEQAFDTPYQLHGHASVEGLTVYLAGTAVDPSGAHEGANWKFQTNQTTIVELDLSAADDGRPLTITGKEPGGKALTVAKTYDAFFRGIDFSNYDPEAINDRLLEVLSAETYVRVGAQIF</sequence>
<evidence type="ECO:0000313" key="1">
    <source>
        <dbReference type="EMBL" id="MCY1005207.1"/>
    </source>
</evidence>